<evidence type="ECO:0000256" key="3">
    <source>
        <dbReference type="ARBA" id="ARBA00014604"/>
    </source>
</evidence>
<evidence type="ECO:0000313" key="11">
    <source>
        <dbReference type="Proteomes" id="UP001153620"/>
    </source>
</evidence>
<evidence type="ECO:0000256" key="2">
    <source>
        <dbReference type="ARBA" id="ARBA00007020"/>
    </source>
</evidence>
<dbReference type="GO" id="GO:0005743">
    <property type="term" value="C:mitochondrial inner membrane"/>
    <property type="evidence" value="ECO:0007669"/>
    <property type="project" value="UniProtKB-SubCell"/>
</dbReference>
<reference evidence="10" key="1">
    <citation type="submission" date="2022-01" db="EMBL/GenBank/DDBJ databases">
        <authorList>
            <person name="King R."/>
        </authorList>
    </citation>
    <scope>NUCLEOTIDE SEQUENCE</scope>
</reference>
<dbReference type="InterPro" id="IPR026571">
    <property type="entry name" value="Tmem186"/>
</dbReference>
<keyword evidence="6 9" id="KW-1133">Transmembrane helix</keyword>
<evidence type="ECO:0000256" key="8">
    <source>
        <dbReference type="ARBA" id="ARBA00023136"/>
    </source>
</evidence>
<dbReference type="EMBL" id="OU895877">
    <property type="protein sequence ID" value="CAG9798520.1"/>
    <property type="molecule type" value="Genomic_DNA"/>
</dbReference>
<protein>
    <recommendedName>
        <fullName evidence="3">Transmembrane protein 186</fullName>
    </recommendedName>
</protein>
<evidence type="ECO:0000256" key="7">
    <source>
        <dbReference type="ARBA" id="ARBA00023128"/>
    </source>
</evidence>
<keyword evidence="7" id="KW-0496">Mitochondrion</keyword>
<evidence type="ECO:0000256" key="9">
    <source>
        <dbReference type="SAM" id="Phobius"/>
    </source>
</evidence>
<feature type="transmembrane region" description="Helical" evidence="9">
    <location>
        <begin position="76"/>
        <end position="95"/>
    </location>
</feature>
<keyword evidence="8 9" id="KW-0472">Membrane</keyword>
<evidence type="ECO:0000256" key="4">
    <source>
        <dbReference type="ARBA" id="ARBA00022692"/>
    </source>
</evidence>
<feature type="transmembrane region" description="Helical" evidence="9">
    <location>
        <begin position="101"/>
        <end position="122"/>
    </location>
</feature>
<gene>
    <name evidence="10" type="ORF">CHIRRI_LOCUS1502</name>
</gene>
<organism evidence="10 11">
    <name type="scientific">Chironomus riparius</name>
    <dbReference type="NCBI Taxonomy" id="315576"/>
    <lineage>
        <taxon>Eukaryota</taxon>
        <taxon>Metazoa</taxon>
        <taxon>Ecdysozoa</taxon>
        <taxon>Arthropoda</taxon>
        <taxon>Hexapoda</taxon>
        <taxon>Insecta</taxon>
        <taxon>Pterygota</taxon>
        <taxon>Neoptera</taxon>
        <taxon>Endopterygota</taxon>
        <taxon>Diptera</taxon>
        <taxon>Nematocera</taxon>
        <taxon>Chironomoidea</taxon>
        <taxon>Chironomidae</taxon>
        <taxon>Chironominae</taxon>
        <taxon>Chironomus</taxon>
    </lineage>
</organism>
<keyword evidence="4 9" id="KW-0812">Transmembrane</keyword>
<dbReference type="PANTHER" id="PTHR13603:SF1">
    <property type="entry name" value="TRANSMEMBRANE PROTEIN 186"/>
    <property type="match status" value="1"/>
</dbReference>
<dbReference type="OrthoDB" id="6147888at2759"/>
<dbReference type="PANTHER" id="PTHR13603">
    <property type="entry name" value="TRANSMEMBRANE PROTEIN 186"/>
    <property type="match status" value="1"/>
</dbReference>
<sequence>MLATRLSHINFINRTVSSSLKISISSLPSAYLSQRSYSTENEGTKVKLSAAEELKKNWEPIYRFPKIKTVSSVMKLKNYQLTATVFGLPAAYYFFADFNNLLVVGYTGTSLVLTLSFISYLLKNSVGFIYVNKKDSELVRIAYLNFWGVRRDSEIKIKDIVPFSDLPNSIASKFYTNLKFNGHEDLKMLSKEVEILDYDNFSRIFGE</sequence>
<proteinExistence type="inferred from homology"/>
<dbReference type="AlphaFoldDB" id="A0A9N9WN93"/>
<evidence type="ECO:0000256" key="6">
    <source>
        <dbReference type="ARBA" id="ARBA00022989"/>
    </source>
</evidence>
<comment type="subcellular location">
    <subcellularLocation>
        <location evidence="1">Mitochondrion inner membrane</location>
        <topology evidence="1">Multi-pass membrane protein</topology>
    </subcellularLocation>
</comment>
<evidence type="ECO:0000313" key="10">
    <source>
        <dbReference type="EMBL" id="CAG9798520.1"/>
    </source>
</evidence>
<keyword evidence="5" id="KW-0999">Mitochondrion inner membrane</keyword>
<accession>A0A9N9WN93</accession>
<evidence type="ECO:0000256" key="5">
    <source>
        <dbReference type="ARBA" id="ARBA00022792"/>
    </source>
</evidence>
<keyword evidence="11" id="KW-1185">Reference proteome</keyword>
<comment type="similarity">
    <text evidence="2">Belongs to the TMEM186 family.</text>
</comment>
<reference evidence="10" key="2">
    <citation type="submission" date="2022-10" db="EMBL/GenBank/DDBJ databases">
        <authorList>
            <consortium name="ENA_rothamsted_submissions"/>
            <consortium name="culmorum"/>
            <person name="King R."/>
        </authorList>
    </citation>
    <scope>NUCLEOTIDE SEQUENCE</scope>
</reference>
<name>A0A9N9WN93_9DIPT</name>
<dbReference type="Proteomes" id="UP001153620">
    <property type="component" value="Chromosome 1"/>
</dbReference>
<evidence type="ECO:0000256" key="1">
    <source>
        <dbReference type="ARBA" id="ARBA00004448"/>
    </source>
</evidence>